<dbReference type="EMBL" id="WBXO01000005">
    <property type="protein sequence ID" value="KAB2952624.1"/>
    <property type="molecule type" value="Genomic_DNA"/>
</dbReference>
<feature type="region of interest" description="Disordered" evidence="1">
    <location>
        <begin position="55"/>
        <end position="75"/>
    </location>
</feature>
<evidence type="ECO:0000313" key="2">
    <source>
        <dbReference type="EMBL" id="KAB2952624.1"/>
    </source>
</evidence>
<gene>
    <name evidence="2" type="primary">ytfJ</name>
    <name evidence="2" type="ORF">F9B85_08155</name>
</gene>
<dbReference type="Proteomes" id="UP000468766">
    <property type="component" value="Unassembled WGS sequence"/>
</dbReference>
<keyword evidence="3" id="KW-1185">Reference proteome</keyword>
<sequence>MNHPIEGLMRTAMESIKEMVDVNTVVGDAVQAPDGSLIVPVSRVACGFAVGGSEFDAEGRNSEQEDRTSLPFGGGSGAGVSVQPVGFLVVSNGTVRLLPVDGTAMVDRLIDLAPQMMDRVKEMMDKDPCESPNSEVDEENRDSTIVNPEKIC</sequence>
<dbReference type="NCBIfam" id="TIGR02874">
    <property type="entry name" value="spore_ytfJ"/>
    <property type="match status" value="1"/>
</dbReference>
<feature type="compositionally biased region" description="Basic and acidic residues" evidence="1">
    <location>
        <begin position="57"/>
        <end position="68"/>
    </location>
</feature>
<evidence type="ECO:0000256" key="1">
    <source>
        <dbReference type="SAM" id="MobiDB-lite"/>
    </source>
</evidence>
<dbReference type="PIRSF" id="PIRSF021377">
    <property type="entry name" value="YtfJ"/>
    <property type="match status" value="1"/>
</dbReference>
<reference evidence="2 3" key="1">
    <citation type="submission" date="2019-10" db="EMBL/GenBank/DDBJ databases">
        <title>Whole-genome sequence of the extremophile Heliorestis acidaminivorans DSM 24790.</title>
        <authorList>
            <person name="Kyndt J.A."/>
            <person name="Meyer T.E."/>
        </authorList>
    </citation>
    <scope>NUCLEOTIDE SEQUENCE [LARGE SCALE GENOMIC DNA]</scope>
    <source>
        <strain evidence="2 3">DSM 24790</strain>
    </source>
</reference>
<dbReference type="InterPro" id="IPR014229">
    <property type="entry name" value="Spore_YtfJ"/>
</dbReference>
<dbReference type="RefSeq" id="WP_151619901.1">
    <property type="nucleotide sequence ID" value="NZ_WBXO01000005.1"/>
</dbReference>
<protein>
    <submittedName>
        <fullName evidence="2">Sporulation protein YtfJ</fullName>
    </submittedName>
</protein>
<dbReference type="OrthoDB" id="9796262at2"/>
<feature type="region of interest" description="Disordered" evidence="1">
    <location>
        <begin position="125"/>
        <end position="152"/>
    </location>
</feature>
<evidence type="ECO:0000313" key="3">
    <source>
        <dbReference type="Proteomes" id="UP000468766"/>
    </source>
</evidence>
<dbReference type="PANTHER" id="PTHR39162">
    <property type="entry name" value="GLL3345 PROTEIN"/>
    <property type="match status" value="1"/>
</dbReference>
<dbReference type="AlphaFoldDB" id="A0A6I0F0L5"/>
<comment type="caution">
    <text evidence="2">The sequence shown here is derived from an EMBL/GenBank/DDBJ whole genome shotgun (WGS) entry which is preliminary data.</text>
</comment>
<dbReference type="Pfam" id="PF09579">
    <property type="entry name" value="Spore_YtfJ"/>
    <property type="match status" value="1"/>
</dbReference>
<proteinExistence type="predicted"/>
<name>A0A6I0F0L5_9FIRM</name>
<accession>A0A6I0F0L5</accession>
<dbReference type="PANTHER" id="PTHR39162:SF1">
    <property type="entry name" value="SPORULATION PROTEIN YTFJ"/>
    <property type="match status" value="1"/>
</dbReference>
<organism evidence="2 3">
    <name type="scientific">Heliorestis acidaminivorans</name>
    <dbReference type="NCBI Taxonomy" id="553427"/>
    <lineage>
        <taxon>Bacteria</taxon>
        <taxon>Bacillati</taxon>
        <taxon>Bacillota</taxon>
        <taxon>Clostridia</taxon>
        <taxon>Eubacteriales</taxon>
        <taxon>Heliobacteriaceae</taxon>
        <taxon>Heliorestis</taxon>
    </lineage>
</organism>